<evidence type="ECO:0000313" key="2">
    <source>
        <dbReference type="Proteomes" id="UP000184368"/>
    </source>
</evidence>
<protein>
    <submittedName>
        <fullName evidence="1">Uncharacterized protein</fullName>
    </submittedName>
</protein>
<accession>A0A1M5I7K1</accession>
<proteinExistence type="predicted"/>
<reference evidence="1 2" key="1">
    <citation type="submission" date="2016-11" db="EMBL/GenBank/DDBJ databases">
        <authorList>
            <person name="Jaros S."/>
            <person name="Januszkiewicz K."/>
            <person name="Wedrychowicz H."/>
        </authorList>
    </citation>
    <scope>NUCLEOTIDE SEQUENCE [LARGE SCALE GENOMIC DNA]</scope>
    <source>
        <strain evidence="1 2">DSM 26897</strain>
    </source>
</reference>
<dbReference type="AlphaFoldDB" id="A0A1M5I7K1"/>
<keyword evidence="2" id="KW-1185">Reference proteome</keyword>
<name>A0A1M5I7K1_9BACT</name>
<dbReference type="STRING" id="1302690.BUE76_15920"/>
<dbReference type="EMBL" id="FQUO01000022">
    <property type="protein sequence ID" value="SHG24304.1"/>
    <property type="molecule type" value="Genomic_DNA"/>
</dbReference>
<evidence type="ECO:0000313" key="1">
    <source>
        <dbReference type="EMBL" id="SHG24304.1"/>
    </source>
</evidence>
<organism evidence="1 2">
    <name type="scientific">Cnuella takakiae</name>
    <dbReference type="NCBI Taxonomy" id="1302690"/>
    <lineage>
        <taxon>Bacteria</taxon>
        <taxon>Pseudomonadati</taxon>
        <taxon>Bacteroidota</taxon>
        <taxon>Chitinophagia</taxon>
        <taxon>Chitinophagales</taxon>
        <taxon>Chitinophagaceae</taxon>
        <taxon>Cnuella</taxon>
    </lineage>
</organism>
<sequence length="67" mass="7307">MGINKLFVLEFFLEGMKMGMLKGLVVERLLEPATGLNLRALLSILLNILTKILAGKEGLFLSCGSNI</sequence>
<dbReference type="RefSeq" id="WP_073047876.1">
    <property type="nucleotide sequence ID" value="NZ_FQUO01000022.1"/>
</dbReference>
<gene>
    <name evidence="1" type="ORF">SAMN05444008_12239</name>
</gene>
<dbReference type="Proteomes" id="UP000184368">
    <property type="component" value="Unassembled WGS sequence"/>
</dbReference>